<accession>A0A2M8ELE1</accession>
<evidence type="ECO:0000256" key="1">
    <source>
        <dbReference type="SAM" id="Phobius"/>
    </source>
</evidence>
<keyword evidence="1" id="KW-0472">Membrane</keyword>
<gene>
    <name evidence="2" type="ORF">CO058_02760</name>
</gene>
<evidence type="ECO:0000313" key="3">
    <source>
        <dbReference type="Proteomes" id="UP000229756"/>
    </source>
</evidence>
<dbReference type="Proteomes" id="UP000229756">
    <property type="component" value="Unassembled WGS sequence"/>
</dbReference>
<feature type="transmembrane region" description="Helical" evidence="1">
    <location>
        <begin position="25"/>
        <end position="45"/>
    </location>
</feature>
<keyword evidence="1" id="KW-0812">Transmembrane</keyword>
<organism evidence="2 3">
    <name type="scientific">candidate division WWE3 bacterium CG_4_9_14_0_2_um_filter_35_11</name>
    <dbReference type="NCBI Taxonomy" id="1975077"/>
    <lineage>
        <taxon>Bacteria</taxon>
        <taxon>Katanobacteria</taxon>
    </lineage>
</organism>
<dbReference type="AlphaFoldDB" id="A0A2M8ELE1"/>
<evidence type="ECO:0000313" key="2">
    <source>
        <dbReference type="EMBL" id="PJC23563.1"/>
    </source>
</evidence>
<proteinExistence type="predicted"/>
<name>A0A2M8ELE1_UNCKA</name>
<sequence>MEVSYQSAYDADQDKAKYMRKVEFIFARILKVIFAFLLMLLKLTWDITKGVLRTFGIPIG</sequence>
<dbReference type="EMBL" id="PFSJ01000021">
    <property type="protein sequence ID" value="PJC23563.1"/>
    <property type="molecule type" value="Genomic_DNA"/>
</dbReference>
<reference evidence="3" key="1">
    <citation type="submission" date="2017-09" db="EMBL/GenBank/DDBJ databases">
        <title>Depth-based differentiation of microbial function through sediment-hosted aquifers and enrichment of novel symbionts in the deep terrestrial subsurface.</title>
        <authorList>
            <person name="Probst A.J."/>
            <person name="Ladd B."/>
            <person name="Jarett J.K."/>
            <person name="Geller-Mcgrath D.E."/>
            <person name="Sieber C.M.K."/>
            <person name="Emerson J.B."/>
            <person name="Anantharaman K."/>
            <person name="Thomas B.C."/>
            <person name="Malmstrom R."/>
            <person name="Stieglmeier M."/>
            <person name="Klingl A."/>
            <person name="Woyke T."/>
            <person name="Ryan C.M."/>
            <person name="Banfield J.F."/>
        </authorList>
    </citation>
    <scope>NUCLEOTIDE SEQUENCE [LARGE SCALE GENOMIC DNA]</scope>
</reference>
<protein>
    <submittedName>
        <fullName evidence="2">Uncharacterized protein</fullName>
    </submittedName>
</protein>
<keyword evidence="1" id="KW-1133">Transmembrane helix</keyword>
<comment type="caution">
    <text evidence="2">The sequence shown here is derived from an EMBL/GenBank/DDBJ whole genome shotgun (WGS) entry which is preliminary data.</text>
</comment>